<evidence type="ECO:0000313" key="2">
    <source>
        <dbReference type="EMBL" id="KAJ5438220.1"/>
    </source>
</evidence>
<dbReference type="RefSeq" id="XP_056761449.1">
    <property type="nucleotide sequence ID" value="XM_056912600.1"/>
</dbReference>
<dbReference type="GeneID" id="81602843"/>
<keyword evidence="3" id="KW-1185">Reference proteome</keyword>
<feature type="region of interest" description="Disordered" evidence="1">
    <location>
        <begin position="20"/>
        <end position="68"/>
    </location>
</feature>
<protein>
    <submittedName>
        <fullName evidence="2">Uncharacterized protein</fullName>
    </submittedName>
</protein>
<reference evidence="2" key="1">
    <citation type="submission" date="2022-12" db="EMBL/GenBank/DDBJ databases">
        <authorList>
            <person name="Petersen C."/>
        </authorList>
    </citation>
    <scope>NUCLEOTIDE SEQUENCE</scope>
    <source>
        <strain evidence="2">IBT 16125</strain>
    </source>
</reference>
<dbReference type="EMBL" id="JAPVEA010000008">
    <property type="protein sequence ID" value="KAJ5438220.1"/>
    <property type="molecule type" value="Genomic_DNA"/>
</dbReference>
<sequence>MASEFPSEFAQLALLINEYGPEDPLRQDANRPPKSTFDGGADGSSESPAPGPSDDGAQGSSDPAPGSVEDTYRYAELRRDGSHCQKMIADPRVACGIPRITLTADDLESHQWSHTRRPIGLPSSYSADALIALGLPIIGYEYITMDLWKDTGSLCILWKGRVAKGVLFIEELLRIGSGPWSSELCKVAYEQVAELSTLSTIFVTHVINSETQPFARTLWQGPGVREFPWGSRGYQTLLGTRIGKVIAYFILGAFGQGVKRIRRIAIWWAGFRALELQMRFDIEDIPATTD</sequence>
<evidence type="ECO:0000313" key="3">
    <source>
        <dbReference type="Proteomes" id="UP001213681"/>
    </source>
</evidence>
<dbReference type="AlphaFoldDB" id="A0AAD6FY70"/>
<name>A0AAD6FY70_9EURO</name>
<dbReference type="Proteomes" id="UP001213681">
    <property type="component" value="Unassembled WGS sequence"/>
</dbReference>
<reference evidence="2" key="2">
    <citation type="journal article" date="2023" name="IMA Fungus">
        <title>Comparative genomic study of the Penicillium genus elucidates a diverse pangenome and 15 lateral gene transfer events.</title>
        <authorList>
            <person name="Petersen C."/>
            <person name="Sorensen T."/>
            <person name="Nielsen M.R."/>
            <person name="Sondergaard T.E."/>
            <person name="Sorensen J.L."/>
            <person name="Fitzpatrick D.A."/>
            <person name="Frisvad J.C."/>
            <person name="Nielsen K.L."/>
        </authorList>
    </citation>
    <scope>NUCLEOTIDE SEQUENCE</scope>
    <source>
        <strain evidence="2">IBT 16125</strain>
    </source>
</reference>
<gene>
    <name evidence="2" type="ORF">N7458_009218</name>
</gene>
<proteinExistence type="predicted"/>
<organism evidence="2 3">
    <name type="scientific">Penicillium daleae</name>
    <dbReference type="NCBI Taxonomy" id="63821"/>
    <lineage>
        <taxon>Eukaryota</taxon>
        <taxon>Fungi</taxon>
        <taxon>Dikarya</taxon>
        <taxon>Ascomycota</taxon>
        <taxon>Pezizomycotina</taxon>
        <taxon>Eurotiomycetes</taxon>
        <taxon>Eurotiomycetidae</taxon>
        <taxon>Eurotiales</taxon>
        <taxon>Aspergillaceae</taxon>
        <taxon>Penicillium</taxon>
    </lineage>
</organism>
<comment type="caution">
    <text evidence="2">The sequence shown here is derived from an EMBL/GenBank/DDBJ whole genome shotgun (WGS) entry which is preliminary data.</text>
</comment>
<accession>A0AAD6FY70</accession>
<evidence type="ECO:0000256" key="1">
    <source>
        <dbReference type="SAM" id="MobiDB-lite"/>
    </source>
</evidence>